<organism evidence="4 5">
    <name type="scientific">Dioszegia hungarica</name>
    <dbReference type="NCBI Taxonomy" id="4972"/>
    <lineage>
        <taxon>Eukaryota</taxon>
        <taxon>Fungi</taxon>
        <taxon>Dikarya</taxon>
        <taxon>Basidiomycota</taxon>
        <taxon>Agaricomycotina</taxon>
        <taxon>Tremellomycetes</taxon>
        <taxon>Tremellales</taxon>
        <taxon>Bulleribasidiaceae</taxon>
        <taxon>Dioszegia</taxon>
    </lineage>
</organism>
<dbReference type="RefSeq" id="XP_052946349.1">
    <property type="nucleotide sequence ID" value="XM_053093329.1"/>
</dbReference>
<keyword evidence="5" id="KW-1185">Reference proteome</keyword>
<feature type="chain" id="PRO_5041377913" description="F-box domain-containing protein" evidence="2">
    <location>
        <begin position="19"/>
        <end position="655"/>
    </location>
</feature>
<dbReference type="AlphaFoldDB" id="A0AA38H8R5"/>
<dbReference type="PROSITE" id="PS50181">
    <property type="entry name" value="FBOX"/>
    <property type="match status" value="1"/>
</dbReference>
<evidence type="ECO:0000313" key="4">
    <source>
        <dbReference type="EMBL" id="KAI9636572.1"/>
    </source>
</evidence>
<evidence type="ECO:0000313" key="5">
    <source>
        <dbReference type="Proteomes" id="UP001164286"/>
    </source>
</evidence>
<feature type="domain" description="F-box" evidence="3">
    <location>
        <begin position="83"/>
        <end position="112"/>
    </location>
</feature>
<gene>
    <name evidence="4" type="ORF">MKK02DRAFT_45277</name>
</gene>
<proteinExistence type="predicted"/>
<feature type="compositionally biased region" description="Acidic residues" evidence="1">
    <location>
        <begin position="611"/>
        <end position="655"/>
    </location>
</feature>
<evidence type="ECO:0000256" key="2">
    <source>
        <dbReference type="SAM" id="SignalP"/>
    </source>
</evidence>
<accession>A0AA38H8R5</accession>
<sequence>MASSLLIFIVQMYPACMMLSGRLTTISRHVPAHSRQDGYVPLPTGCWPVRLVLVNYTDFTPPSLIPPSANPLPPIITTTSRPTAFLTNLPREMLDRVVCHLDRSDVRSLALVAPARISPALDLSARRGLCRLLNLSINPYYGYSPSIEPELSPEAEYETYRAQIESTEQIHQAGVCARVLEVARQVEDAQGWSAVEEIRMVPRPGAVAAMVEILGRAGFLRKLAISHPQDDDWERRKGPADMADLACIDLPWLLAGLNFPSLTHVHVERASYKYPGFIPLLVNSAPYLNSLDATIALNVAHSAPDQLDPTSFPGFVADDTQITTLRLHLFCRYLWDDLPDDQAHTIAFGLLDRIPLIEKLCIDYDYIDIGLAERIWQMASQYRHLTDLIWGAEGYYRGSWPSFNKLEIVLFSYPWWAHSQEANRPIEVNVDDFFAAHSMIPSLASRLRQCPLLHTLILDWQEGDRDAASYHLRLLTEMEHRPKLGSGSARSYRHGASELLHVHSQTNRYEIADHPASASSGRLCREHEECVNYPTEDGTEYCKVFGSSDETVVQDWTDFDGLVVPLLIIQEMKEAEGAGVEWENRGVEVGEAGWIILLQWQEMEMARLELAEEDAAEQAEGDEEGDSEEDESEEDESEEEESEEEESEEEESEEE</sequence>
<name>A0AA38H8R5_9TREE</name>
<comment type="caution">
    <text evidence="4">The sequence shown here is derived from an EMBL/GenBank/DDBJ whole genome shotgun (WGS) entry which is preliminary data.</text>
</comment>
<evidence type="ECO:0000259" key="3">
    <source>
        <dbReference type="PROSITE" id="PS50181"/>
    </source>
</evidence>
<evidence type="ECO:0000256" key="1">
    <source>
        <dbReference type="SAM" id="MobiDB-lite"/>
    </source>
</evidence>
<protein>
    <recommendedName>
        <fullName evidence="3">F-box domain-containing protein</fullName>
    </recommendedName>
</protein>
<keyword evidence="2" id="KW-0732">Signal</keyword>
<feature type="region of interest" description="Disordered" evidence="1">
    <location>
        <begin position="608"/>
        <end position="655"/>
    </location>
</feature>
<dbReference type="InterPro" id="IPR001810">
    <property type="entry name" value="F-box_dom"/>
</dbReference>
<dbReference type="Proteomes" id="UP001164286">
    <property type="component" value="Unassembled WGS sequence"/>
</dbReference>
<feature type="signal peptide" evidence="2">
    <location>
        <begin position="1"/>
        <end position="18"/>
    </location>
</feature>
<dbReference type="EMBL" id="JAKWFO010000005">
    <property type="protein sequence ID" value="KAI9636572.1"/>
    <property type="molecule type" value="Genomic_DNA"/>
</dbReference>
<dbReference type="GeneID" id="77732534"/>
<reference evidence="4" key="1">
    <citation type="journal article" date="2022" name="G3 (Bethesda)">
        <title>High quality genome of the basidiomycete yeast Dioszegia hungarica PDD-24b-2 isolated from cloud water.</title>
        <authorList>
            <person name="Jarrige D."/>
            <person name="Haridas S."/>
            <person name="Bleykasten-Grosshans C."/>
            <person name="Joly M."/>
            <person name="Nadalig T."/>
            <person name="Sancelme M."/>
            <person name="Vuilleumier S."/>
            <person name="Grigoriev I.V."/>
            <person name="Amato P."/>
            <person name="Bringel F."/>
        </authorList>
    </citation>
    <scope>NUCLEOTIDE SEQUENCE</scope>
    <source>
        <strain evidence="4">PDD-24b-2</strain>
    </source>
</reference>